<keyword evidence="5" id="KW-0547">Nucleotide-binding</keyword>
<dbReference type="Pfam" id="PF09382">
    <property type="entry name" value="RQC"/>
    <property type="match status" value="1"/>
</dbReference>
<dbReference type="InterPro" id="IPR006293">
    <property type="entry name" value="DNA_helicase_ATP-dep_RecQ_bac"/>
</dbReference>
<comment type="similarity">
    <text evidence="3">Belongs to the helicase family. RecQ subfamily.</text>
</comment>
<evidence type="ECO:0000256" key="9">
    <source>
        <dbReference type="ARBA" id="ARBA00022833"/>
    </source>
</evidence>
<dbReference type="InterPro" id="IPR044876">
    <property type="entry name" value="HRDC_dom_sf"/>
</dbReference>
<keyword evidence="10" id="KW-0067">ATP-binding</keyword>
<evidence type="ECO:0000313" key="21">
    <source>
        <dbReference type="Proteomes" id="UP001312908"/>
    </source>
</evidence>
<keyword evidence="12" id="KW-0233">DNA recombination</keyword>
<keyword evidence="9" id="KW-0862">Zinc</keyword>
<evidence type="ECO:0000256" key="16">
    <source>
        <dbReference type="NCBIfam" id="TIGR01389"/>
    </source>
</evidence>
<dbReference type="SMART" id="SM00487">
    <property type="entry name" value="DEXDc"/>
    <property type="match status" value="1"/>
</dbReference>
<gene>
    <name evidence="20" type="ORF">DOFOFD_11480</name>
</gene>
<evidence type="ECO:0000256" key="11">
    <source>
        <dbReference type="ARBA" id="ARBA00023125"/>
    </source>
</evidence>
<feature type="domain" description="Helicase ATP-binding" evidence="18">
    <location>
        <begin position="30"/>
        <end position="198"/>
    </location>
</feature>
<keyword evidence="21" id="KW-1185">Reference proteome</keyword>
<name>A0ABU7U568_9PROT</name>
<evidence type="ECO:0000259" key="17">
    <source>
        <dbReference type="PROSITE" id="PS50967"/>
    </source>
</evidence>
<keyword evidence="6" id="KW-0227">DNA damage</keyword>
<accession>A0ABU7U568</accession>
<dbReference type="InterPro" id="IPR002121">
    <property type="entry name" value="HRDC_dom"/>
</dbReference>
<evidence type="ECO:0000313" key="20">
    <source>
        <dbReference type="EMBL" id="MEE8659620.1"/>
    </source>
</evidence>
<dbReference type="CDD" id="cd17920">
    <property type="entry name" value="DEXHc_RecQ"/>
    <property type="match status" value="1"/>
</dbReference>
<evidence type="ECO:0000256" key="10">
    <source>
        <dbReference type="ARBA" id="ARBA00022840"/>
    </source>
</evidence>
<dbReference type="SMART" id="SM00341">
    <property type="entry name" value="HRDC"/>
    <property type="match status" value="1"/>
</dbReference>
<dbReference type="NCBIfam" id="TIGR01389">
    <property type="entry name" value="recQ"/>
    <property type="match status" value="1"/>
</dbReference>
<dbReference type="GO" id="GO:0004386">
    <property type="term" value="F:helicase activity"/>
    <property type="evidence" value="ECO:0007669"/>
    <property type="project" value="UniProtKB-KW"/>
</dbReference>
<dbReference type="Pfam" id="PF00270">
    <property type="entry name" value="DEAD"/>
    <property type="match status" value="1"/>
</dbReference>
<protein>
    <recommendedName>
        <fullName evidence="16">DNA helicase RecQ</fullName>
        <ecNumber evidence="16">5.6.2.4</ecNumber>
    </recommendedName>
</protein>
<evidence type="ECO:0000256" key="13">
    <source>
        <dbReference type="ARBA" id="ARBA00023204"/>
    </source>
</evidence>
<proteinExistence type="inferred from homology"/>
<comment type="catalytic activity">
    <reaction evidence="15">
        <text>Couples ATP hydrolysis with the unwinding of duplex DNA by translocating in the 3'-5' direction.</text>
        <dbReference type="EC" id="5.6.2.4"/>
    </reaction>
</comment>
<dbReference type="InterPro" id="IPR014001">
    <property type="entry name" value="Helicase_ATP-bd"/>
</dbReference>
<feature type="domain" description="Helicase C-terminal" evidence="19">
    <location>
        <begin position="219"/>
        <end position="368"/>
    </location>
</feature>
<dbReference type="Pfam" id="PF00570">
    <property type="entry name" value="HRDC"/>
    <property type="match status" value="1"/>
</dbReference>
<keyword evidence="11" id="KW-0238">DNA-binding</keyword>
<evidence type="ECO:0000259" key="18">
    <source>
        <dbReference type="PROSITE" id="PS51192"/>
    </source>
</evidence>
<dbReference type="SUPFAM" id="SSF52540">
    <property type="entry name" value="P-loop containing nucleoside triphosphate hydrolases"/>
    <property type="match status" value="1"/>
</dbReference>
<dbReference type="EMBL" id="JAWJZY010000006">
    <property type="protein sequence ID" value="MEE8659620.1"/>
    <property type="molecule type" value="Genomic_DNA"/>
</dbReference>
<evidence type="ECO:0000256" key="14">
    <source>
        <dbReference type="ARBA" id="ARBA00023235"/>
    </source>
</evidence>
<reference evidence="20 21" key="1">
    <citation type="submission" date="2023-10" db="EMBL/GenBank/DDBJ databases">
        <title>Sorlinia euscelidii gen. nov., sp. nov., an acetic acid bacteria isolated from the gut of Euscelidius variegatus emitter.</title>
        <authorList>
            <person name="Michoud G."/>
            <person name="Marasco R."/>
            <person name="Seferji K."/>
            <person name="Gonella E."/>
            <person name="Garuglieri E."/>
            <person name="Alma A."/>
            <person name="Mapelli F."/>
            <person name="Borin S."/>
            <person name="Daffonchio D."/>
            <person name="Crotti E."/>
        </authorList>
    </citation>
    <scope>NUCLEOTIDE SEQUENCE [LARGE SCALE GENOMIC DNA]</scope>
    <source>
        <strain evidence="20 21">EV16P</strain>
    </source>
</reference>
<dbReference type="InterPro" id="IPR010997">
    <property type="entry name" value="HRDC-like_sf"/>
</dbReference>
<evidence type="ECO:0000256" key="12">
    <source>
        <dbReference type="ARBA" id="ARBA00023172"/>
    </source>
</evidence>
<dbReference type="Gene3D" id="3.40.50.300">
    <property type="entry name" value="P-loop containing nucleotide triphosphate hydrolases"/>
    <property type="match status" value="2"/>
</dbReference>
<dbReference type="NCBIfam" id="TIGR00614">
    <property type="entry name" value="recQ_fam"/>
    <property type="match status" value="1"/>
</dbReference>
<dbReference type="InterPro" id="IPR001650">
    <property type="entry name" value="Helicase_C-like"/>
</dbReference>
<evidence type="ECO:0000256" key="5">
    <source>
        <dbReference type="ARBA" id="ARBA00022741"/>
    </source>
</evidence>
<dbReference type="InterPro" id="IPR032284">
    <property type="entry name" value="RecQ_Zn-bd"/>
</dbReference>
<dbReference type="PROSITE" id="PS51194">
    <property type="entry name" value="HELICASE_CTER"/>
    <property type="match status" value="1"/>
</dbReference>
<evidence type="ECO:0000256" key="1">
    <source>
        <dbReference type="ARBA" id="ARBA00001946"/>
    </source>
</evidence>
<dbReference type="Gene3D" id="1.10.150.80">
    <property type="entry name" value="HRDC domain"/>
    <property type="match status" value="1"/>
</dbReference>
<dbReference type="SMART" id="SM00956">
    <property type="entry name" value="RQC"/>
    <property type="match status" value="1"/>
</dbReference>
<keyword evidence="8 20" id="KW-0347">Helicase</keyword>
<comment type="caution">
    <text evidence="20">The sequence shown here is derived from an EMBL/GenBank/DDBJ whole genome shotgun (WGS) entry which is preliminary data.</text>
</comment>
<evidence type="ECO:0000256" key="8">
    <source>
        <dbReference type="ARBA" id="ARBA00022806"/>
    </source>
</evidence>
<dbReference type="PROSITE" id="PS50967">
    <property type="entry name" value="HRDC"/>
    <property type="match status" value="1"/>
</dbReference>
<dbReference type="SUPFAM" id="SSF46785">
    <property type="entry name" value="Winged helix' DNA-binding domain"/>
    <property type="match status" value="1"/>
</dbReference>
<keyword evidence="13" id="KW-0234">DNA repair</keyword>
<dbReference type="InterPro" id="IPR027417">
    <property type="entry name" value="P-loop_NTPase"/>
</dbReference>
<dbReference type="EC" id="5.6.2.4" evidence="16"/>
<evidence type="ECO:0000256" key="4">
    <source>
        <dbReference type="ARBA" id="ARBA00022723"/>
    </source>
</evidence>
<dbReference type="InterPro" id="IPR018982">
    <property type="entry name" value="RQC_domain"/>
</dbReference>
<dbReference type="InterPro" id="IPR004589">
    <property type="entry name" value="DNA_helicase_ATP-dep_RecQ"/>
</dbReference>
<dbReference type="SUPFAM" id="SSF47819">
    <property type="entry name" value="HRDC-like"/>
    <property type="match status" value="1"/>
</dbReference>
<dbReference type="SMART" id="SM00490">
    <property type="entry name" value="HELICc"/>
    <property type="match status" value="1"/>
</dbReference>
<evidence type="ECO:0000256" key="2">
    <source>
        <dbReference type="ARBA" id="ARBA00001947"/>
    </source>
</evidence>
<dbReference type="PANTHER" id="PTHR13710">
    <property type="entry name" value="DNA HELICASE RECQ FAMILY MEMBER"/>
    <property type="match status" value="1"/>
</dbReference>
<dbReference type="InterPro" id="IPR036390">
    <property type="entry name" value="WH_DNA-bd_sf"/>
</dbReference>
<dbReference type="InterPro" id="IPR036388">
    <property type="entry name" value="WH-like_DNA-bd_sf"/>
</dbReference>
<comment type="cofactor">
    <cofactor evidence="1">
        <name>Mg(2+)</name>
        <dbReference type="ChEBI" id="CHEBI:18420"/>
    </cofactor>
</comment>
<dbReference type="Proteomes" id="UP001312908">
    <property type="component" value="Unassembled WGS sequence"/>
</dbReference>
<dbReference type="PROSITE" id="PS51192">
    <property type="entry name" value="HELICASE_ATP_BIND_1"/>
    <property type="match status" value="1"/>
</dbReference>
<feature type="domain" description="HRDC" evidence="17">
    <location>
        <begin position="533"/>
        <end position="613"/>
    </location>
</feature>
<dbReference type="InterPro" id="IPR011545">
    <property type="entry name" value="DEAD/DEAH_box_helicase_dom"/>
</dbReference>
<dbReference type="Pfam" id="PF16124">
    <property type="entry name" value="RecQ_Zn_bind"/>
    <property type="match status" value="1"/>
</dbReference>
<keyword evidence="7" id="KW-0378">Hydrolase</keyword>
<dbReference type="Gene3D" id="1.10.10.10">
    <property type="entry name" value="Winged helix-like DNA-binding domain superfamily/Winged helix DNA-binding domain"/>
    <property type="match status" value="1"/>
</dbReference>
<dbReference type="RefSeq" id="WP_394820399.1">
    <property type="nucleotide sequence ID" value="NZ_JAWJZY010000006.1"/>
</dbReference>
<evidence type="ECO:0000256" key="6">
    <source>
        <dbReference type="ARBA" id="ARBA00022763"/>
    </source>
</evidence>
<evidence type="ECO:0000256" key="7">
    <source>
        <dbReference type="ARBA" id="ARBA00022801"/>
    </source>
</evidence>
<sequence length="619" mass="69030">MDDEKRHDPYGVLESVFGYNSFRGLQEEVVSAAMQGQDLLVVMPTGSGKSLCYQLPILCREGMGLVVSPLIALMNDQVAAMRQLGIEAAALHSELEADELGKLRDQLRRDEIKILYISPERLLAPGVASWLGRRQISLIAIDEAHCVSVWGHDFRPDYRELARLPGYFPGVPRLALTATADPNSQKDILASLDMRDAREFVSSFHRPNLHLAARPKNAEIADLLAILKAHEKHASIVYCGTRNKTEAIAEKLQKQGFVALPFHAGLSSQEKRAVLTRFRSGEPLVVVATIAFGMGIDRPDVRCVVHLDMPASPEAYYQQIGRAGRDGERSQTYLLYGMEDIARARYWLEQSAAPEEARSIARNRLDAMIAFAETTKCRTQQLLACFGEDFEGNCGHCDNCQRPLKLFDASIPVQKALSAIYRMGQRFGTTQVVSVLRGRLTTAVAAHAHQHLTVFGTGKDETEKWWRSLLRQLVAHNIIMLDGEHKVLKLNGHEVRPILRGERAVMLKDERDLHKAASRAAMSERVLTELTVAEEDAPIFEALRSLRKEEARRQNIPPYLVFHDSVIAALCAEKPPDLSALEHIRGLGNNKIARYGQQILDILRAQGRALPRELEAEAG</sequence>
<evidence type="ECO:0000256" key="3">
    <source>
        <dbReference type="ARBA" id="ARBA00005446"/>
    </source>
</evidence>
<keyword evidence="14" id="KW-0413">Isomerase</keyword>
<evidence type="ECO:0000256" key="15">
    <source>
        <dbReference type="ARBA" id="ARBA00034617"/>
    </source>
</evidence>
<comment type="cofactor">
    <cofactor evidence="2">
        <name>Zn(2+)</name>
        <dbReference type="ChEBI" id="CHEBI:29105"/>
    </cofactor>
</comment>
<dbReference type="Pfam" id="PF00271">
    <property type="entry name" value="Helicase_C"/>
    <property type="match status" value="1"/>
</dbReference>
<evidence type="ECO:0000259" key="19">
    <source>
        <dbReference type="PROSITE" id="PS51194"/>
    </source>
</evidence>
<keyword evidence="4" id="KW-0479">Metal-binding</keyword>
<organism evidence="20 21">
    <name type="scientific">Sorlinia euscelidii</name>
    <dbReference type="NCBI Taxonomy" id="3081148"/>
    <lineage>
        <taxon>Bacteria</taxon>
        <taxon>Pseudomonadati</taxon>
        <taxon>Pseudomonadota</taxon>
        <taxon>Alphaproteobacteria</taxon>
        <taxon>Acetobacterales</taxon>
        <taxon>Acetobacteraceae</taxon>
        <taxon>Sorlinia</taxon>
    </lineage>
</organism>
<dbReference type="PANTHER" id="PTHR13710:SF105">
    <property type="entry name" value="ATP-DEPENDENT DNA HELICASE Q1"/>
    <property type="match status" value="1"/>
</dbReference>